<name>F9VRF3_9ACTN</name>
<comment type="caution">
    <text evidence="2">The sequence shown here is derived from an EMBL/GenBank/DDBJ whole genome shotgun (WGS) entry which is preliminary data.</text>
</comment>
<protein>
    <submittedName>
        <fullName evidence="2">Putative polysaccharide biosynthesis protein</fullName>
    </submittedName>
</protein>
<feature type="domain" description="Polysaccharide pyruvyl transferase" evidence="1">
    <location>
        <begin position="78"/>
        <end position="306"/>
    </location>
</feature>
<organism evidence="2 3">
    <name type="scientific">Gordonia alkanivorans NBRC 16433</name>
    <dbReference type="NCBI Taxonomy" id="1027371"/>
    <lineage>
        <taxon>Bacteria</taxon>
        <taxon>Bacillati</taxon>
        <taxon>Actinomycetota</taxon>
        <taxon>Actinomycetes</taxon>
        <taxon>Mycobacteriales</taxon>
        <taxon>Gordoniaceae</taxon>
        <taxon>Gordonia</taxon>
    </lineage>
</organism>
<dbReference type="PANTHER" id="PTHR36836:SF1">
    <property type="entry name" value="COLANIC ACID BIOSYNTHESIS PROTEIN WCAK"/>
    <property type="match status" value="1"/>
</dbReference>
<evidence type="ECO:0000259" key="1">
    <source>
        <dbReference type="Pfam" id="PF04230"/>
    </source>
</evidence>
<dbReference type="eggNOG" id="COG2327">
    <property type="taxonomic scope" value="Bacteria"/>
</dbReference>
<dbReference type="AlphaFoldDB" id="F9VRF3"/>
<dbReference type="InterPro" id="IPR007345">
    <property type="entry name" value="Polysacch_pyruvyl_Trfase"/>
</dbReference>
<dbReference type="EMBL" id="BACI01000024">
    <property type="protein sequence ID" value="GAA11192.1"/>
    <property type="molecule type" value="Genomic_DNA"/>
</dbReference>
<reference evidence="2 3" key="1">
    <citation type="submission" date="2011-05" db="EMBL/GenBank/DDBJ databases">
        <title>Whole genome shotgun sequence of Gordonia alkanivorans NBRC 16433.</title>
        <authorList>
            <person name="Hosoyama A."/>
            <person name="Nakamura S."/>
            <person name="Takarada H."/>
            <person name="Tsuchikane K."/>
            <person name="Yamazaki S."/>
            <person name="Fujita N."/>
        </authorList>
    </citation>
    <scope>NUCLEOTIDE SEQUENCE [LARGE SCALE GENOMIC DNA]</scope>
    <source>
        <strain evidence="2 3">NBRC 16433</strain>
    </source>
</reference>
<dbReference type="STRING" id="1027371.GOALK_024_00080"/>
<dbReference type="PANTHER" id="PTHR36836">
    <property type="entry name" value="COLANIC ACID BIOSYNTHESIS PROTEIN WCAK"/>
    <property type="match status" value="1"/>
</dbReference>
<evidence type="ECO:0000313" key="2">
    <source>
        <dbReference type="EMBL" id="GAA11192.1"/>
    </source>
</evidence>
<accession>F9VRF3</accession>
<dbReference type="Proteomes" id="UP000003558">
    <property type="component" value="Unassembled WGS sequence"/>
</dbReference>
<dbReference type="Pfam" id="PF04230">
    <property type="entry name" value="PS_pyruv_trans"/>
    <property type="match status" value="1"/>
</dbReference>
<sequence length="378" mass="42253">MGPNVLVTGGNFKNQGAFLMLVAAGIAVRDYLGGRPVIPLRFGTARQRIDIGYETLLAEERFGVRPRLPQLPRRARDHSPYLFTGDIDAVLDVTGFAFGDQWYNAPLMRRAQNYEWWASRGVPVVMLPQAFGPFELTGEPSRRAISASSAVYPRDETSFKHVEGLLGAASHRRMARYPDFTVKVPARKPEKLTIDEPYWCIVPNWNIYERADKEDARRYVAGLVRVTRFIGALGGRAVGVCHEGARDLELLQEVKREYTELELVSGLNGLELKFVLGRAQGVVSGRYHAIISALSQGVPTVMHGWSHKYSWLAADFGWDGNCVSPFDGGDATIDLLNSYAEAREEMSKSLILSTEKVHSVNLAMWREVAQILEVEDRI</sequence>
<proteinExistence type="predicted"/>
<evidence type="ECO:0000313" key="3">
    <source>
        <dbReference type="Proteomes" id="UP000003558"/>
    </source>
</evidence>
<gene>
    <name evidence="2" type="ORF">GOALK_024_00080</name>
</gene>